<organism evidence="1 2">
    <name type="scientific">Kushneria sinocarnis</name>
    <dbReference type="NCBI Taxonomy" id="595502"/>
    <lineage>
        <taxon>Bacteria</taxon>
        <taxon>Pseudomonadati</taxon>
        <taxon>Pseudomonadota</taxon>
        <taxon>Gammaproteobacteria</taxon>
        <taxon>Oceanospirillales</taxon>
        <taxon>Halomonadaceae</taxon>
        <taxon>Kushneria</taxon>
    </lineage>
</organism>
<dbReference type="Proteomes" id="UP000281975">
    <property type="component" value="Unassembled WGS sequence"/>
</dbReference>
<name>A0A420WW56_9GAMM</name>
<accession>A0A420WW56</accession>
<dbReference type="OrthoDB" id="6183023at2"/>
<proteinExistence type="predicted"/>
<sequence length="105" mass="11948">MNDSSEAREIKWEAPGHEGVREHYNDLWFLKQKPQAGSIITARYAGASVRLEVLERPEADTSIARVIGIRPDDDTPRDHHKGLAVGERVRVPDSHRAFVRYSEDD</sequence>
<reference evidence="1 2" key="1">
    <citation type="submission" date="2018-10" db="EMBL/GenBank/DDBJ databases">
        <title>Genomic Encyclopedia of Type Strains, Phase IV (KMG-IV): sequencing the most valuable type-strain genomes for metagenomic binning, comparative biology and taxonomic classification.</title>
        <authorList>
            <person name="Goeker M."/>
        </authorList>
    </citation>
    <scope>NUCLEOTIDE SEQUENCE [LARGE SCALE GENOMIC DNA]</scope>
    <source>
        <strain evidence="1 2">DSM 23229</strain>
    </source>
</reference>
<evidence type="ECO:0000313" key="1">
    <source>
        <dbReference type="EMBL" id="RKR03344.1"/>
    </source>
</evidence>
<dbReference type="RefSeq" id="WP_121172822.1">
    <property type="nucleotide sequence ID" value="NZ_RBIN01000005.1"/>
</dbReference>
<protein>
    <submittedName>
        <fullName evidence="1">Uncharacterized protein</fullName>
    </submittedName>
</protein>
<comment type="caution">
    <text evidence="1">The sequence shown here is derived from an EMBL/GenBank/DDBJ whole genome shotgun (WGS) entry which is preliminary data.</text>
</comment>
<dbReference type="EMBL" id="RBIN01000005">
    <property type="protein sequence ID" value="RKR03344.1"/>
    <property type="molecule type" value="Genomic_DNA"/>
</dbReference>
<dbReference type="AlphaFoldDB" id="A0A420WW56"/>
<gene>
    <name evidence="1" type="ORF">C7446_1865</name>
</gene>
<keyword evidence="2" id="KW-1185">Reference proteome</keyword>
<evidence type="ECO:0000313" key="2">
    <source>
        <dbReference type="Proteomes" id="UP000281975"/>
    </source>
</evidence>